<protein>
    <submittedName>
        <fullName evidence="1">Uncharacterized protein</fullName>
    </submittedName>
</protein>
<comment type="caution">
    <text evidence="1">The sequence shown here is derived from an EMBL/GenBank/DDBJ whole genome shotgun (WGS) entry which is preliminary data.</text>
</comment>
<dbReference type="AlphaFoldDB" id="A0A9P8I1A7"/>
<dbReference type="EMBL" id="JAGHQL010000108">
    <property type="protein sequence ID" value="KAH0538459.1"/>
    <property type="molecule type" value="Genomic_DNA"/>
</dbReference>
<reference evidence="1" key="1">
    <citation type="submission" date="2021-03" db="EMBL/GenBank/DDBJ databases">
        <title>Comparative genomics and phylogenomic investigation of the class Geoglossomycetes provide insights into ecological specialization and systematics.</title>
        <authorList>
            <person name="Melie T."/>
            <person name="Pirro S."/>
            <person name="Miller A.N."/>
            <person name="Quandt A."/>
        </authorList>
    </citation>
    <scope>NUCLEOTIDE SEQUENCE</scope>
    <source>
        <strain evidence="1">GBOQ0MN5Z8</strain>
    </source>
</reference>
<sequence length="231" mass="26102">MATEQEPMPWRWYSPGGNDQLWGSYNTYQSVPYDALPPLPTRTDPGLAWLRTMPKPRSPLGPSPSLDLDDERDFGREIDKLTAEAKELGLTVPSALRGFMTDSELYGRVPSCTACYIDLPDRLIPLPDGRPGRLLRFLNDQQCVLLWYLHLLPDGQHVVVCGLPDGDPEGFSLDDNIVALNGVICAPSFEDFVHRFWLENTIWFAVVGERRELSGEERAYIDFAQRTHPAK</sequence>
<organism evidence="1 2">
    <name type="scientific">Glutinoglossum americanum</name>
    <dbReference type="NCBI Taxonomy" id="1670608"/>
    <lineage>
        <taxon>Eukaryota</taxon>
        <taxon>Fungi</taxon>
        <taxon>Dikarya</taxon>
        <taxon>Ascomycota</taxon>
        <taxon>Pezizomycotina</taxon>
        <taxon>Geoglossomycetes</taxon>
        <taxon>Geoglossales</taxon>
        <taxon>Geoglossaceae</taxon>
        <taxon>Glutinoglossum</taxon>
    </lineage>
</organism>
<dbReference type="Proteomes" id="UP000698800">
    <property type="component" value="Unassembled WGS sequence"/>
</dbReference>
<name>A0A9P8I1A7_9PEZI</name>
<gene>
    <name evidence="1" type="ORF">FGG08_004957</name>
</gene>
<proteinExistence type="predicted"/>
<keyword evidence="2" id="KW-1185">Reference proteome</keyword>
<evidence type="ECO:0000313" key="2">
    <source>
        <dbReference type="Proteomes" id="UP000698800"/>
    </source>
</evidence>
<accession>A0A9P8I1A7</accession>
<dbReference type="OrthoDB" id="59675at2759"/>
<evidence type="ECO:0000313" key="1">
    <source>
        <dbReference type="EMBL" id="KAH0538459.1"/>
    </source>
</evidence>